<evidence type="ECO:0000313" key="14">
    <source>
        <dbReference type="EMBL" id="HIQ72463.1"/>
    </source>
</evidence>
<evidence type="ECO:0000256" key="4">
    <source>
        <dbReference type="ARBA" id="ARBA00020268"/>
    </source>
</evidence>
<comment type="similarity">
    <text evidence="3">Belongs to the multi antimicrobial extrusion (MATE) (TC 2.A.66.1) family.</text>
</comment>
<keyword evidence="8 13" id="KW-0812">Transmembrane</keyword>
<feature type="transmembrane region" description="Helical" evidence="13">
    <location>
        <begin position="168"/>
        <end position="189"/>
    </location>
</feature>
<evidence type="ECO:0000256" key="7">
    <source>
        <dbReference type="ARBA" id="ARBA00022475"/>
    </source>
</evidence>
<dbReference type="NCBIfam" id="TIGR00797">
    <property type="entry name" value="matE"/>
    <property type="match status" value="1"/>
</dbReference>
<dbReference type="PANTHER" id="PTHR43298">
    <property type="entry name" value="MULTIDRUG RESISTANCE PROTEIN NORM-RELATED"/>
    <property type="match status" value="1"/>
</dbReference>
<dbReference type="Pfam" id="PF01554">
    <property type="entry name" value="MatE"/>
    <property type="match status" value="2"/>
</dbReference>
<evidence type="ECO:0000256" key="9">
    <source>
        <dbReference type="ARBA" id="ARBA00022989"/>
    </source>
</evidence>
<dbReference type="GO" id="GO:0005886">
    <property type="term" value="C:plasma membrane"/>
    <property type="evidence" value="ECO:0007669"/>
    <property type="project" value="UniProtKB-SubCell"/>
</dbReference>
<comment type="function">
    <text evidence="1">Multidrug efflux pump.</text>
</comment>
<dbReference type="Proteomes" id="UP000886887">
    <property type="component" value="Unassembled WGS sequence"/>
</dbReference>
<evidence type="ECO:0000256" key="1">
    <source>
        <dbReference type="ARBA" id="ARBA00003408"/>
    </source>
</evidence>
<dbReference type="CDD" id="cd13138">
    <property type="entry name" value="MATE_yoeA_like"/>
    <property type="match status" value="1"/>
</dbReference>
<dbReference type="EMBL" id="DVFJ01000036">
    <property type="protein sequence ID" value="HIQ72463.1"/>
    <property type="molecule type" value="Genomic_DNA"/>
</dbReference>
<keyword evidence="7" id="KW-1003">Cell membrane</keyword>
<name>A0A9D0ZDH1_9FIRM</name>
<feature type="transmembrane region" description="Helical" evidence="13">
    <location>
        <begin position="420"/>
        <end position="440"/>
    </location>
</feature>
<protein>
    <recommendedName>
        <fullName evidence="4">Probable multidrug resistance protein NorM</fullName>
    </recommendedName>
    <alternativeName>
        <fullName evidence="12">Multidrug-efflux transporter</fullName>
    </alternativeName>
</protein>
<evidence type="ECO:0000256" key="8">
    <source>
        <dbReference type="ARBA" id="ARBA00022692"/>
    </source>
</evidence>
<comment type="caution">
    <text evidence="14">The sequence shown here is derived from an EMBL/GenBank/DDBJ whole genome shotgun (WGS) entry which is preliminary data.</text>
</comment>
<evidence type="ECO:0000256" key="10">
    <source>
        <dbReference type="ARBA" id="ARBA00023065"/>
    </source>
</evidence>
<organism evidence="14 15">
    <name type="scientific">Candidatus Onthenecus intestinigallinarum</name>
    <dbReference type="NCBI Taxonomy" id="2840875"/>
    <lineage>
        <taxon>Bacteria</taxon>
        <taxon>Bacillati</taxon>
        <taxon>Bacillota</taxon>
        <taxon>Clostridia</taxon>
        <taxon>Eubacteriales</taxon>
        <taxon>Candidatus Onthenecus</taxon>
    </lineage>
</organism>
<keyword evidence="5" id="KW-0813">Transport</keyword>
<feature type="transmembrane region" description="Helical" evidence="13">
    <location>
        <begin position="319"/>
        <end position="347"/>
    </location>
</feature>
<feature type="transmembrane region" description="Helical" evidence="13">
    <location>
        <begin position="359"/>
        <end position="379"/>
    </location>
</feature>
<dbReference type="GO" id="GO:0015297">
    <property type="term" value="F:antiporter activity"/>
    <property type="evidence" value="ECO:0007669"/>
    <property type="project" value="UniProtKB-KW"/>
</dbReference>
<evidence type="ECO:0000256" key="6">
    <source>
        <dbReference type="ARBA" id="ARBA00022449"/>
    </source>
</evidence>
<evidence type="ECO:0000256" key="3">
    <source>
        <dbReference type="ARBA" id="ARBA00010199"/>
    </source>
</evidence>
<evidence type="ECO:0000256" key="12">
    <source>
        <dbReference type="ARBA" id="ARBA00031636"/>
    </source>
</evidence>
<dbReference type="PANTHER" id="PTHR43298:SF2">
    <property type="entry name" value="FMN_FAD EXPORTER YEEO-RELATED"/>
    <property type="match status" value="1"/>
</dbReference>
<dbReference type="InterPro" id="IPR048279">
    <property type="entry name" value="MdtK-like"/>
</dbReference>
<comment type="subcellular location">
    <subcellularLocation>
        <location evidence="2">Cell membrane</location>
        <topology evidence="2">Multi-pass membrane protein</topology>
    </subcellularLocation>
</comment>
<evidence type="ECO:0000256" key="11">
    <source>
        <dbReference type="ARBA" id="ARBA00023136"/>
    </source>
</evidence>
<keyword evidence="10" id="KW-0406">Ion transport</keyword>
<feature type="transmembrane region" description="Helical" evidence="13">
    <location>
        <begin position="250"/>
        <end position="274"/>
    </location>
</feature>
<proteinExistence type="inferred from homology"/>
<gene>
    <name evidence="14" type="ORF">IAB73_09695</name>
</gene>
<dbReference type="PIRSF" id="PIRSF006603">
    <property type="entry name" value="DinF"/>
    <property type="match status" value="1"/>
</dbReference>
<keyword evidence="6" id="KW-0050">Antiport</keyword>
<dbReference type="InterPro" id="IPR002528">
    <property type="entry name" value="MATE_fam"/>
</dbReference>
<sequence>MSAHVKDMTHGSPARLITGFALPLMLGNVFQQLYTTVDTAIVGQFAGIEALAALGAADWLNWMALGIVTGFTGGFSIPIAQRFGAGDMQGLRRAVGMSALLGAVIAVLLTLAFQLAARPVLLLLNTPANVLGQAVVYLRVMFGGLCIVMFYNVLASLLRALGDGRTPLVAMIIACAINVGLDLLFVAVFHWGVGGAAAATVIAQAFSALFCLFAVRRLPMLHMTREALRPDRAVSGTLVRLGAPMALQNAIIAVGGMGVQYVINGFGFVFVAGFTATNKLYGLLEIAATSFGFAMATFTGQNLGAGQLERIKRGLRASAIIGVLTALCIGGVMAAAGRWILALFVSASSADAPAVLDVAYRYLCVMCAALSVLYLLYVYRSALQGMGDTVIPMISGIVELIMRLSVAWLLPLALGQDGVYYAEIAAWAGATVLLAAAYYVRIRRLERRAAAGMPLV</sequence>
<evidence type="ECO:0000313" key="15">
    <source>
        <dbReference type="Proteomes" id="UP000886887"/>
    </source>
</evidence>
<reference evidence="14" key="2">
    <citation type="journal article" date="2021" name="PeerJ">
        <title>Extensive microbial diversity within the chicken gut microbiome revealed by metagenomics and culture.</title>
        <authorList>
            <person name="Gilroy R."/>
            <person name="Ravi A."/>
            <person name="Getino M."/>
            <person name="Pursley I."/>
            <person name="Horton D.L."/>
            <person name="Alikhan N.F."/>
            <person name="Baker D."/>
            <person name="Gharbi K."/>
            <person name="Hall N."/>
            <person name="Watson M."/>
            <person name="Adriaenssens E.M."/>
            <person name="Foster-Nyarko E."/>
            <person name="Jarju S."/>
            <person name="Secka A."/>
            <person name="Antonio M."/>
            <person name="Oren A."/>
            <person name="Chaudhuri R.R."/>
            <person name="La Ragione R."/>
            <person name="Hildebrand F."/>
            <person name="Pallen M.J."/>
        </authorList>
    </citation>
    <scope>NUCLEOTIDE SEQUENCE</scope>
    <source>
        <strain evidence="14">ChiSxjej2B14-6234</strain>
    </source>
</reference>
<evidence type="ECO:0000256" key="2">
    <source>
        <dbReference type="ARBA" id="ARBA00004651"/>
    </source>
</evidence>
<feature type="transmembrane region" description="Helical" evidence="13">
    <location>
        <begin position="195"/>
        <end position="215"/>
    </location>
</feature>
<dbReference type="GO" id="GO:0042910">
    <property type="term" value="F:xenobiotic transmembrane transporter activity"/>
    <property type="evidence" value="ECO:0007669"/>
    <property type="project" value="InterPro"/>
</dbReference>
<feature type="transmembrane region" description="Helical" evidence="13">
    <location>
        <begin position="59"/>
        <end position="83"/>
    </location>
</feature>
<feature type="transmembrane region" description="Helical" evidence="13">
    <location>
        <begin position="391"/>
        <end position="414"/>
    </location>
</feature>
<dbReference type="InterPro" id="IPR050222">
    <property type="entry name" value="MATE_MdtK"/>
</dbReference>
<dbReference type="AlphaFoldDB" id="A0A9D0ZDH1"/>
<reference evidence="14" key="1">
    <citation type="submission" date="2020-10" db="EMBL/GenBank/DDBJ databases">
        <authorList>
            <person name="Gilroy R."/>
        </authorList>
    </citation>
    <scope>NUCLEOTIDE SEQUENCE</scope>
    <source>
        <strain evidence="14">ChiSxjej2B14-6234</strain>
    </source>
</reference>
<feature type="transmembrane region" description="Helical" evidence="13">
    <location>
        <begin position="280"/>
        <end position="298"/>
    </location>
</feature>
<accession>A0A9D0ZDH1</accession>
<keyword evidence="9 13" id="KW-1133">Transmembrane helix</keyword>
<dbReference type="GO" id="GO:0006811">
    <property type="term" value="P:monoatomic ion transport"/>
    <property type="evidence" value="ECO:0007669"/>
    <property type="project" value="UniProtKB-KW"/>
</dbReference>
<evidence type="ECO:0000256" key="13">
    <source>
        <dbReference type="SAM" id="Phobius"/>
    </source>
</evidence>
<evidence type="ECO:0000256" key="5">
    <source>
        <dbReference type="ARBA" id="ARBA00022448"/>
    </source>
</evidence>
<feature type="transmembrane region" description="Helical" evidence="13">
    <location>
        <begin position="95"/>
        <end position="116"/>
    </location>
</feature>
<keyword evidence="11 13" id="KW-0472">Membrane</keyword>
<feature type="transmembrane region" description="Helical" evidence="13">
    <location>
        <begin position="136"/>
        <end position="161"/>
    </location>
</feature>